<evidence type="ECO:0000256" key="3">
    <source>
        <dbReference type="ARBA" id="ARBA00023002"/>
    </source>
</evidence>
<name>A0A7S4HUQ6_9EUKA</name>
<evidence type="ECO:0000256" key="6">
    <source>
        <dbReference type="RuleBase" id="RU000461"/>
    </source>
</evidence>
<dbReference type="GO" id="GO:0016705">
    <property type="term" value="F:oxidoreductase activity, acting on paired donors, with incorporation or reduction of molecular oxygen"/>
    <property type="evidence" value="ECO:0007669"/>
    <property type="project" value="InterPro"/>
</dbReference>
<protein>
    <recommendedName>
        <fullName evidence="9">Cytochrome P450</fullName>
    </recommendedName>
</protein>
<dbReference type="InterPro" id="IPR017972">
    <property type="entry name" value="Cyt_P450_CS"/>
</dbReference>
<keyword evidence="2 5" id="KW-0479">Metal-binding</keyword>
<evidence type="ECO:0000256" key="2">
    <source>
        <dbReference type="ARBA" id="ARBA00022723"/>
    </source>
</evidence>
<dbReference type="PRINTS" id="PR00385">
    <property type="entry name" value="P450"/>
</dbReference>
<accession>A0A7S4HUQ6</accession>
<dbReference type="PANTHER" id="PTHR24296">
    <property type="entry name" value="CYTOCHROME P450"/>
    <property type="match status" value="1"/>
</dbReference>
<proteinExistence type="inferred from homology"/>
<sequence length="511" mass="59447">MLCSLCWLLLIAVVVLGLVYYVIQKGKERSWKRKMEEVGGVKDIPVLPGDYPLLGHLTTFMRYPPDNHFEKHAETFKELGDSFIIKAPGVPSRTYVLTINPDVVKHIASSKFGSLFEKGEKMQRQYLQFLGHGIFNVNGEEWKKHRNVTGTLFHTKSLKDYVHVFATNAHRMFTKFEEVKKGPEYVAKGIDMQDYFMRYTLDSFAEIGFGVKLRSIEEQVNHFAIAFDTVQTHTERRGRVGEFWPVLEKLKPNHDYEQKLKYMNETVNNIVQQRMSENDETLRASTDALSSIIMDTRTNQLSYTEEEFRDFVMNFLIAGRDTTAMLLTWTFYYLAVNPDVEKKVVDEINEVIGEEALNFENIKKLTYLKWVLQESLRLKPPVPVDGYTALEDDVLPGGLRIKKGWEVYYISEIMHKREEFFESPEQFIPERFKEPNGCKAGMNHPAVYIPFHYGPRTCLGREMAYEEAKIMICLTLQKGIRFRLHKDFEPQIKQSIILTSKNGMWMDMISA</sequence>
<dbReference type="AlphaFoldDB" id="A0A7S4HUQ6"/>
<organism evidence="8">
    <name type="scientific">Vannella robusta</name>
    <dbReference type="NCBI Taxonomy" id="1487602"/>
    <lineage>
        <taxon>Eukaryota</taxon>
        <taxon>Amoebozoa</taxon>
        <taxon>Discosea</taxon>
        <taxon>Flabellinia</taxon>
        <taxon>Vannellidae</taxon>
        <taxon>Vannella</taxon>
    </lineage>
</organism>
<dbReference type="Pfam" id="PF00067">
    <property type="entry name" value="p450"/>
    <property type="match status" value="1"/>
</dbReference>
<dbReference type="GO" id="GO:0005506">
    <property type="term" value="F:iron ion binding"/>
    <property type="evidence" value="ECO:0007669"/>
    <property type="project" value="InterPro"/>
</dbReference>
<evidence type="ECO:0008006" key="9">
    <source>
        <dbReference type="Google" id="ProtNLM"/>
    </source>
</evidence>
<dbReference type="EMBL" id="HBKP01006626">
    <property type="protein sequence ID" value="CAE2209925.1"/>
    <property type="molecule type" value="Transcribed_RNA"/>
</dbReference>
<evidence type="ECO:0000256" key="1">
    <source>
        <dbReference type="ARBA" id="ARBA00010617"/>
    </source>
</evidence>
<dbReference type="Gene3D" id="1.10.630.10">
    <property type="entry name" value="Cytochrome P450"/>
    <property type="match status" value="1"/>
</dbReference>
<keyword evidence="5 6" id="KW-0349">Heme</keyword>
<evidence type="ECO:0000256" key="7">
    <source>
        <dbReference type="SAM" id="SignalP"/>
    </source>
</evidence>
<dbReference type="GO" id="GO:0020037">
    <property type="term" value="F:heme binding"/>
    <property type="evidence" value="ECO:0007669"/>
    <property type="project" value="InterPro"/>
</dbReference>
<dbReference type="InterPro" id="IPR002401">
    <property type="entry name" value="Cyt_P450_E_grp-I"/>
</dbReference>
<feature type="signal peptide" evidence="7">
    <location>
        <begin position="1"/>
        <end position="17"/>
    </location>
</feature>
<comment type="similarity">
    <text evidence="1 6">Belongs to the cytochrome P450 family.</text>
</comment>
<feature type="chain" id="PRO_5031476550" description="Cytochrome P450" evidence="7">
    <location>
        <begin position="18"/>
        <end position="511"/>
    </location>
</feature>
<evidence type="ECO:0000256" key="5">
    <source>
        <dbReference type="PIRSR" id="PIRSR602401-1"/>
    </source>
</evidence>
<feature type="binding site" description="axial binding residue" evidence="5">
    <location>
        <position position="458"/>
    </location>
    <ligand>
        <name>heme</name>
        <dbReference type="ChEBI" id="CHEBI:30413"/>
    </ligand>
    <ligandPart>
        <name>Fe</name>
        <dbReference type="ChEBI" id="CHEBI:18248"/>
    </ligandPart>
</feature>
<dbReference type="InterPro" id="IPR036396">
    <property type="entry name" value="Cyt_P450_sf"/>
</dbReference>
<dbReference type="GO" id="GO:0004497">
    <property type="term" value="F:monooxygenase activity"/>
    <property type="evidence" value="ECO:0007669"/>
    <property type="project" value="UniProtKB-KW"/>
</dbReference>
<evidence type="ECO:0000256" key="4">
    <source>
        <dbReference type="ARBA" id="ARBA00023004"/>
    </source>
</evidence>
<dbReference type="GO" id="GO:0006629">
    <property type="term" value="P:lipid metabolic process"/>
    <property type="evidence" value="ECO:0007669"/>
    <property type="project" value="UniProtKB-ARBA"/>
</dbReference>
<dbReference type="InterPro" id="IPR001128">
    <property type="entry name" value="Cyt_P450"/>
</dbReference>
<keyword evidence="7" id="KW-0732">Signal</keyword>
<dbReference type="PROSITE" id="PS00086">
    <property type="entry name" value="CYTOCHROME_P450"/>
    <property type="match status" value="1"/>
</dbReference>
<evidence type="ECO:0000313" key="8">
    <source>
        <dbReference type="EMBL" id="CAE2209925.1"/>
    </source>
</evidence>
<keyword evidence="6" id="KW-0503">Monooxygenase</keyword>
<comment type="cofactor">
    <cofactor evidence="5">
        <name>heme</name>
        <dbReference type="ChEBI" id="CHEBI:30413"/>
    </cofactor>
</comment>
<gene>
    <name evidence="8" type="ORF">VSP0166_LOCUS4788</name>
</gene>
<keyword evidence="4 5" id="KW-0408">Iron</keyword>
<dbReference type="PRINTS" id="PR00463">
    <property type="entry name" value="EP450I"/>
</dbReference>
<dbReference type="SUPFAM" id="SSF48264">
    <property type="entry name" value="Cytochrome P450"/>
    <property type="match status" value="1"/>
</dbReference>
<keyword evidence="3 6" id="KW-0560">Oxidoreductase</keyword>
<reference evidence="8" key="1">
    <citation type="submission" date="2021-01" db="EMBL/GenBank/DDBJ databases">
        <authorList>
            <person name="Corre E."/>
            <person name="Pelletier E."/>
            <person name="Niang G."/>
            <person name="Scheremetjew M."/>
            <person name="Finn R."/>
            <person name="Kale V."/>
            <person name="Holt S."/>
            <person name="Cochrane G."/>
            <person name="Meng A."/>
            <person name="Brown T."/>
            <person name="Cohen L."/>
        </authorList>
    </citation>
    <scope>NUCLEOTIDE SEQUENCE</scope>
    <source>
        <strain evidence="8">DIVA3 518/3/11/1/6</strain>
    </source>
</reference>